<evidence type="ECO:0000313" key="4">
    <source>
        <dbReference type="Proteomes" id="UP000018766"/>
    </source>
</evidence>
<keyword evidence="4" id="KW-1185">Reference proteome</keyword>
<dbReference type="Pfam" id="PF12833">
    <property type="entry name" value="HTH_18"/>
    <property type="match status" value="1"/>
</dbReference>
<proteinExistence type="predicted"/>
<dbReference type="SMART" id="SM00342">
    <property type="entry name" value="HTH_ARAC"/>
    <property type="match status" value="1"/>
</dbReference>
<keyword evidence="1" id="KW-0238">DNA-binding</keyword>
<dbReference type="InterPro" id="IPR018060">
    <property type="entry name" value="HTH_AraC"/>
</dbReference>
<feature type="domain" description="HTH araC/xylS-type" evidence="2">
    <location>
        <begin position="117"/>
        <end position="208"/>
    </location>
</feature>
<dbReference type="RefSeq" id="WP_023951561.1">
    <property type="nucleotide sequence ID" value="NZ_AYSV01000090.1"/>
</dbReference>
<dbReference type="PANTHER" id="PTHR43280">
    <property type="entry name" value="ARAC-FAMILY TRANSCRIPTIONAL REGULATOR"/>
    <property type="match status" value="1"/>
</dbReference>
<dbReference type="Gene3D" id="1.10.10.60">
    <property type="entry name" value="Homeodomain-like"/>
    <property type="match status" value="1"/>
</dbReference>
<name>V8G3F0_9BURK</name>
<dbReference type="PROSITE" id="PS01124">
    <property type="entry name" value="HTH_ARAC_FAMILY_2"/>
    <property type="match status" value="1"/>
</dbReference>
<comment type="caution">
    <text evidence="3">The sequence shown here is derived from an EMBL/GenBank/DDBJ whole genome shotgun (WGS) entry which is preliminary data.</text>
</comment>
<evidence type="ECO:0000259" key="2">
    <source>
        <dbReference type="PROSITE" id="PS01124"/>
    </source>
</evidence>
<sequence>MVMLRQGNLGNVGIKLPANENLIMLSIDFDKSLIDDLVGKEYESPILDFFRQTNNRVKILSELEKDFLHHANYLFHLPIAQNRLGLIQLEGAVLSLLAILLQHKQDANVCHKERAINDAIHILTQEYRQTITIRKLSQRVGLNECDLKRLFKIKTGDSIAKYALKCRMLKASELLALDWTPSQVAEYLGFKNTYYFKQTYTKHFAYNL</sequence>
<dbReference type="Proteomes" id="UP000018766">
    <property type="component" value="Unassembled WGS sequence"/>
</dbReference>
<dbReference type="EMBL" id="AYSV01000090">
    <property type="protein sequence ID" value="ETD70217.1"/>
    <property type="molecule type" value="Genomic_DNA"/>
</dbReference>
<dbReference type="GO" id="GO:0003700">
    <property type="term" value="F:DNA-binding transcription factor activity"/>
    <property type="evidence" value="ECO:0007669"/>
    <property type="project" value="InterPro"/>
</dbReference>
<evidence type="ECO:0000256" key="1">
    <source>
        <dbReference type="ARBA" id="ARBA00023125"/>
    </source>
</evidence>
<reference evidence="3 4" key="1">
    <citation type="submission" date="2013-11" db="EMBL/GenBank/DDBJ databases">
        <title>Genomic analysis of Pelistega sp. HM-7.</title>
        <authorList>
            <person name="Kumbhare S.V."/>
            <person name="Shetty S.A."/>
            <person name="Sharma O."/>
            <person name="Dhotre D.P."/>
        </authorList>
    </citation>
    <scope>NUCLEOTIDE SEQUENCE [LARGE SCALE GENOMIC DNA]</scope>
    <source>
        <strain evidence="3 4">HM-7</strain>
    </source>
</reference>
<dbReference type="AlphaFoldDB" id="V8G3F0"/>
<organism evidence="3 4">
    <name type="scientific">Pelistega indica</name>
    <dbReference type="NCBI Taxonomy" id="1414851"/>
    <lineage>
        <taxon>Bacteria</taxon>
        <taxon>Pseudomonadati</taxon>
        <taxon>Pseudomonadota</taxon>
        <taxon>Betaproteobacteria</taxon>
        <taxon>Burkholderiales</taxon>
        <taxon>Alcaligenaceae</taxon>
        <taxon>Pelistega</taxon>
    </lineage>
</organism>
<dbReference type="PANTHER" id="PTHR43280:SF2">
    <property type="entry name" value="HTH-TYPE TRANSCRIPTIONAL REGULATOR EXSA"/>
    <property type="match status" value="1"/>
</dbReference>
<evidence type="ECO:0000313" key="3">
    <source>
        <dbReference type="EMBL" id="ETD70217.1"/>
    </source>
</evidence>
<protein>
    <recommendedName>
        <fullName evidence="2">HTH araC/xylS-type domain-containing protein</fullName>
    </recommendedName>
</protein>
<dbReference type="OrthoDB" id="8766450at2"/>
<gene>
    <name evidence="3" type="ORF">V757_08150</name>
</gene>
<accession>V8G3F0</accession>
<dbReference type="GO" id="GO:0043565">
    <property type="term" value="F:sequence-specific DNA binding"/>
    <property type="evidence" value="ECO:0007669"/>
    <property type="project" value="InterPro"/>
</dbReference>